<evidence type="ECO:0000256" key="3">
    <source>
        <dbReference type="ARBA" id="ARBA00022606"/>
    </source>
</evidence>
<dbReference type="EMBL" id="JADBJN010000001">
    <property type="protein sequence ID" value="KAG5684268.1"/>
    <property type="molecule type" value="Genomic_DNA"/>
</dbReference>
<evidence type="ECO:0000256" key="9">
    <source>
        <dbReference type="ARBA" id="ARBA00023224"/>
    </source>
</evidence>
<keyword evidence="7 10" id="KW-0472">Membrane</keyword>
<sequence>MEIYSDLYLVPLYMLLFSSTLTVVSVVFIVANFLEGFKALVFPVIYTIFMLGLIFIPCYHGSNIEEQSKKFINDLFACDWHQADHESKKLIVIMMENLKQPITLCAFGFGEINLDFFQKVLNVVYSMYAVVQNMQD</sequence>
<dbReference type="PANTHER" id="PTHR21137:SF35">
    <property type="entry name" value="ODORANT RECEPTOR 19A-RELATED"/>
    <property type="match status" value="1"/>
</dbReference>
<feature type="transmembrane region" description="Helical" evidence="10">
    <location>
        <begin position="12"/>
        <end position="34"/>
    </location>
</feature>
<evidence type="ECO:0000256" key="10">
    <source>
        <dbReference type="SAM" id="Phobius"/>
    </source>
</evidence>
<evidence type="ECO:0000256" key="2">
    <source>
        <dbReference type="ARBA" id="ARBA00022475"/>
    </source>
</evidence>
<dbReference type="InterPro" id="IPR004117">
    <property type="entry name" value="7tm6_olfct_rcpt"/>
</dbReference>
<accession>A0A9J6CQV2</accession>
<protein>
    <recommendedName>
        <fullName evidence="13">Odorant receptor</fullName>
    </recommendedName>
</protein>
<evidence type="ECO:0000313" key="12">
    <source>
        <dbReference type="Proteomes" id="UP001107558"/>
    </source>
</evidence>
<evidence type="ECO:0000256" key="7">
    <source>
        <dbReference type="ARBA" id="ARBA00023136"/>
    </source>
</evidence>
<dbReference type="PANTHER" id="PTHR21137">
    <property type="entry name" value="ODORANT RECEPTOR"/>
    <property type="match status" value="1"/>
</dbReference>
<feature type="transmembrane region" description="Helical" evidence="10">
    <location>
        <begin position="40"/>
        <end position="60"/>
    </location>
</feature>
<keyword evidence="6 10" id="KW-1133">Transmembrane helix</keyword>
<dbReference type="AlphaFoldDB" id="A0A9J6CQV2"/>
<keyword evidence="3" id="KW-0716">Sensory transduction</keyword>
<evidence type="ECO:0000256" key="6">
    <source>
        <dbReference type="ARBA" id="ARBA00022989"/>
    </source>
</evidence>
<dbReference type="Pfam" id="PF02949">
    <property type="entry name" value="7tm_6"/>
    <property type="match status" value="1"/>
</dbReference>
<evidence type="ECO:0000256" key="1">
    <source>
        <dbReference type="ARBA" id="ARBA00004651"/>
    </source>
</evidence>
<dbReference type="GO" id="GO:0005549">
    <property type="term" value="F:odorant binding"/>
    <property type="evidence" value="ECO:0007669"/>
    <property type="project" value="InterPro"/>
</dbReference>
<evidence type="ECO:0000256" key="5">
    <source>
        <dbReference type="ARBA" id="ARBA00022725"/>
    </source>
</evidence>
<comment type="subcellular location">
    <subcellularLocation>
        <location evidence="1">Cell membrane</location>
        <topology evidence="1">Multi-pass membrane protein</topology>
    </subcellularLocation>
</comment>
<gene>
    <name evidence="11" type="ORF">PVAND_013504</name>
</gene>
<keyword evidence="9" id="KW-0807">Transducer</keyword>
<organism evidence="11 12">
    <name type="scientific">Polypedilum vanderplanki</name>
    <name type="common">Sleeping chironomid midge</name>
    <dbReference type="NCBI Taxonomy" id="319348"/>
    <lineage>
        <taxon>Eukaryota</taxon>
        <taxon>Metazoa</taxon>
        <taxon>Ecdysozoa</taxon>
        <taxon>Arthropoda</taxon>
        <taxon>Hexapoda</taxon>
        <taxon>Insecta</taxon>
        <taxon>Pterygota</taxon>
        <taxon>Neoptera</taxon>
        <taxon>Endopterygota</taxon>
        <taxon>Diptera</taxon>
        <taxon>Nematocera</taxon>
        <taxon>Chironomoidea</taxon>
        <taxon>Chironomidae</taxon>
        <taxon>Chironominae</taxon>
        <taxon>Polypedilum</taxon>
        <taxon>Polypedilum</taxon>
    </lineage>
</organism>
<evidence type="ECO:0000313" key="11">
    <source>
        <dbReference type="EMBL" id="KAG5684268.1"/>
    </source>
</evidence>
<dbReference type="GO" id="GO:0007165">
    <property type="term" value="P:signal transduction"/>
    <property type="evidence" value="ECO:0007669"/>
    <property type="project" value="UniProtKB-KW"/>
</dbReference>
<keyword evidence="5" id="KW-0552">Olfaction</keyword>
<keyword evidence="2" id="KW-1003">Cell membrane</keyword>
<dbReference type="OrthoDB" id="6617147at2759"/>
<comment type="caution">
    <text evidence="11">The sequence shown here is derived from an EMBL/GenBank/DDBJ whole genome shotgun (WGS) entry which is preliminary data.</text>
</comment>
<dbReference type="GO" id="GO:0004984">
    <property type="term" value="F:olfactory receptor activity"/>
    <property type="evidence" value="ECO:0007669"/>
    <property type="project" value="InterPro"/>
</dbReference>
<evidence type="ECO:0008006" key="13">
    <source>
        <dbReference type="Google" id="ProtNLM"/>
    </source>
</evidence>
<keyword evidence="12" id="KW-1185">Reference proteome</keyword>
<dbReference type="GO" id="GO:0005886">
    <property type="term" value="C:plasma membrane"/>
    <property type="evidence" value="ECO:0007669"/>
    <property type="project" value="UniProtKB-SubCell"/>
</dbReference>
<proteinExistence type="predicted"/>
<name>A0A9J6CQV2_POLVA</name>
<evidence type="ECO:0000256" key="4">
    <source>
        <dbReference type="ARBA" id="ARBA00022692"/>
    </source>
</evidence>
<reference evidence="11" key="1">
    <citation type="submission" date="2021-03" db="EMBL/GenBank/DDBJ databases">
        <title>Chromosome level genome of the anhydrobiotic midge Polypedilum vanderplanki.</title>
        <authorList>
            <person name="Yoshida Y."/>
            <person name="Kikawada T."/>
            <person name="Gusev O."/>
        </authorList>
    </citation>
    <scope>NUCLEOTIDE SEQUENCE</scope>
    <source>
        <strain evidence="11">NIAS01</strain>
        <tissue evidence="11">Whole body or cell culture</tissue>
    </source>
</reference>
<keyword evidence="4 10" id="KW-0812">Transmembrane</keyword>
<keyword evidence="8" id="KW-0675">Receptor</keyword>
<evidence type="ECO:0000256" key="8">
    <source>
        <dbReference type="ARBA" id="ARBA00023170"/>
    </source>
</evidence>
<dbReference type="Proteomes" id="UP001107558">
    <property type="component" value="Chromosome 1"/>
</dbReference>